<dbReference type="Gene3D" id="3.30.110.40">
    <property type="entry name" value="TusA-like domain"/>
    <property type="match status" value="1"/>
</dbReference>
<dbReference type="SUPFAM" id="SSF64307">
    <property type="entry name" value="SirA-like"/>
    <property type="match status" value="1"/>
</dbReference>
<dbReference type="PROSITE" id="PS01148">
    <property type="entry name" value="UPF0033"/>
    <property type="match status" value="1"/>
</dbReference>
<accession>A0A380TC86</accession>
<feature type="domain" description="UPF0033" evidence="2">
    <location>
        <begin position="4"/>
        <end position="28"/>
    </location>
</feature>
<comment type="similarity">
    <text evidence="1">Belongs to the sulfur carrier protein TusA family.</text>
</comment>
<dbReference type="Pfam" id="PF01206">
    <property type="entry name" value="TusA"/>
    <property type="match status" value="1"/>
</dbReference>
<reference evidence="3" key="1">
    <citation type="submission" date="2018-07" db="EMBL/GenBank/DDBJ databases">
        <authorList>
            <person name="Quirk P.G."/>
            <person name="Krulwich T.A."/>
        </authorList>
    </citation>
    <scope>NUCLEOTIDE SEQUENCE</scope>
</reference>
<dbReference type="CDD" id="cd00291">
    <property type="entry name" value="SirA_YedF_YeeD"/>
    <property type="match status" value="1"/>
</dbReference>
<name>A0A380TC86_9ZZZZ</name>
<evidence type="ECO:0000259" key="2">
    <source>
        <dbReference type="PROSITE" id="PS01148"/>
    </source>
</evidence>
<dbReference type="PANTHER" id="PTHR33279:SF6">
    <property type="entry name" value="SULFUR CARRIER PROTEIN YEDF-RELATED"/>
    <property type="match status" value="1"/>
</dbReference>
<protein>
    <recommendedName>
        <fullName evidence="2">UPF0033 domain-containing protein</fullName>
    </recommendedName>
</protein>
<proteinExistence type="inferred from homology"/>
<sequence length="73" mass="8012">MKTLDLRGLICPLPVLRANKAMRELAAGDQMRVLADDAAAPADFRAYCETTGHRLVEVVDNDNAFAIVIARKE</sequence>
<organism evidence="3">
    <name type="scientific">metagenome</name>
    <dbReference type="NCBI Taxonomy" id="256318"/>
    <lineage>
        <taxon>unclassified sequences</taxon>
        <taxon>metagenomes</taxon>
    </lineage>
</organism>
<evidence type="ECO:0000313" key="3">
    <source>
        <dbReference type="EMBL" id="SUS05682.1"/>
    </source>
</evidence>
<dbReference type="PANTHER" id="PTHR33279">
    <property type="entry name" value="SULFUR CARRIER PROTEIN YEDF-RELATED"/>
    <property type="match status" value="1"/>
</dbReference>
<dbReference type="EMBL" id="UIDG01000116">
    <property type="protein sequence ID" value="SUS05682.1"/>
    <property type="molecule type" value="Genomic_DNA"/>
</dbReference>
<dbReference type="InterPro" id="IPR001455">
    <property type="entry name" value="TusA-like"/>
</dbReference>
<gene>
    <name evidence="3" type="ORF">DF3PB_2020002</name>
</gene>
<dbReference type="InterPro" id="IPR036868">
    <property type="entry name" value="TusA-like_sf"/>
</dbReference>
<evidence type="ECO:0000256" key="1">
    <source>
        <dbReference type="ARBA" id="ARBA00008984"/>
    </source>
</evidence>
<dbReference type="AlphaFoldDB" id="A0A380TC86"/>